<evidence type="ECO:0000313" key="4">
    <source>
        <dbReference type="Proteomes" id="UP000284543"/>
    </source>
</evidence>
<dbReference type="EMBL" id="QSHZ01000043">
    <property type="protein sequence ID" value="RHC49287.1"/>
    <property type="molecule type" value="Genomic_DNA"/>
</dbReference>
<evidence type="ECO:0000313" key="3">
    <source>
        <dbReference type="Proteomes" id="UP000283975"/>
    </source>
</evidence>
<dbReference type="RefSeq" id="WP_002568969.1">
    <property type="nucleotide sequence ID" value="NZ_CABKUK010000003.1"/>
</dbReference>
<dbReference type="Pfam" id="PF07302">
    <property type="entry name" value="AroM"/>
    <property type="match status" value="1"/>
</dbReference>
<dbReference type="Proteomes" id="UP000283975">
    <property type="component" value="Unassembled WGS sequence"/>
</dbReference>
<evidence type="ECO:0000313" key="1">
    <source>
        <dbReference type="EMBL" id="RGV74473.1"/>
    </source>
</evidence>
<dbReference type="EMBL" id="QRZM01000007">
    <property type="protein sequence ID" value="RGV74473.1"/>
    <property type="molecule type" value="Genomic_DNA"/>
</dbReference>
<evidence type="ECO:0000313" key="2">
    <source>
        <dbReference type="EMBL" id="RHC49287.1"/>
    </source>
</evidence>
<comment type="caution">
    <text evidence="2">The sequence shown here is derived from an EMBL/GenBank/DDBJ whole genome shotgun (WGS) entry which is preliminary data.</text>
</comment>
<dbReference type="KEGG" id="cbol:CGC65_28670"/>
<dbReference type="InterPro" id="IPR010843">
    <property type="entry name" value="Uncharacterised_AroM"/>
</dbReference>
<dbReference type="Proteomes" id="UP000284543">
    <property type="component" value="Unassembled WGS sequence"/>
</dbReference>
<sequence length="224" mass="25031">MFKLGAITVGQSPRTDVTDDIMGIFQGKVEILERGALDGLTVEDIDKLAPDAGEYVLVSRMRDGSQVSFSEQKILPRIQECIEQLEAEGVKMILFFCTGEFDYKFKSRVPLIFPCDLISRLIPVLCGDRQLIVVTPTQRQVQQSQEKWRKYVNDVVTVAASPYGGWEEIEQACRKISALQGPLVVMDCIGYSFAMKREVAEKTGKTVVLSRTMAARVISELSDI</sequence>
<protein>
    <submittedName>
        <fullName evidence="2">AroM family protein</fullName>
    </submittedName>
</protein>
<proteinExistence type="predicted"/>
<gene>
    <name evidence="2" type="ORF">DW839_27625</name>
    <name evidence="1" type="ORF">DWW02_17585</name>
</gene>
<dbReference type="AlphaFoldDB" id="A0A414AK39"/>
<dbReference type="NCBIfam" id="NF007788">
    <property type="entry name" value="PRK10481.1"/>
    <property type="match status" value="1"/>
</dbReference>
<accession>A0A414AK39</accession>
<organism evidence="2 3">
    <name type="scientific">Enterocloster bolteae</name>
    <dbReference type="NCBI Taxonomy" id="208479"/>
    <lineage>
        <taxon>Bacteria</taxon>
        <taxon>Bacillati</taxon>
        <taxon>Bacillota</taxon>
        <taxon>Clostridia</taxon>
        <taxon>Lachnospirales</taxon>
        <taxon>Lachnospiraceae</taxon>
        <taxon>Enterocloster</taxon>
    </lineage>
</organism>
<reference evidence="3 4" key="1">
    <citation type="submission" date="2018-08" db="EMBL/GenBank/DDBJ databases">
        <title>A genome reference for cultivated species of the human gut microbiota.</title>
        <authorList>
            <person name="Zou Y."/>
            <person name="Xue W."/>
            <person name="Luo G."/>
        </authorList>
    </citation>
    <scope>NUCLEOTIDE SEQUENCE [LARGE SCALE GENOMIC DNA]</scope>
    <source>
        <strain evidence="1 4">AF14-18</strain>
        <strain evidence="2 3">AM35-14</strain>
    </source>
</reference>
<name>A0A414AK39_9FIRM</name>